<proteinExistence type="predicted"/>
<keyword evidence="1" id="KW-1133">Transmembrane helix</keyword>
<feature type="transmembrane region" description="Helical" evidence="1">
    <location>
        <begin position="15"/>
        <end position="36"/>
    </location>
</feature>
<accession>A0AAV6VJF8</accession>
<evidence type="ECO:0000313" key="2">
    <source>
        <dbReference type="EMBL" id="KAG8196281.1"/>
    </source>
</evidence>
<protein>
    <submittedName>
        <fullName evidence="2">Uncharacterized protein</fullName>
    </submittedName>
</protein>
<dbReference type="AlphaFoldDB" id="A0AAV6VJF8"/>
<sequence length="93" mass="10892">MTCCSSGSDYPSRPAYSFVFWYGEILILFFESKYWLGNYRVRNFIFCSLELITIDLGMTFNVENRYSGLKTLEHGMNLKQLVGEVKYTKKAFL</sequence>
<keyword evidence="3" id="KW-1185">Reference proteome</keyword>
<comment type="caution">
    <text evidence="2">The sequence shown here is derived from an EMBL/GenBank/DDBJ whole genome shotgun (WGS) entry which is preliminary data.</text>
</comment>
<gene>
    <name evidence="2" type="ORF">JTE90_023835</name>
</gene>
<reference evidence="2 3" key="1">
    <citation type="journal article" date="2022" name="Nat. Ecol. Evol.">
        <title>A masculinizing supergene underlies an exaggerated male reproductive morph in a spider.</title>
        <authorList>
            <person name="Hendrickx F."/>
            <person name="De Corte Z."/>
            <person name="Sonet G."/>
            <person name="Van Belleghem S.M."/>
            <person name="Kostlbacher S."/>
            <person name="Vangestel C."/>
        </authorList>
    </citation>
    <scope>NUCLEOTIDE SEQUENCE [LARGE SCALE GENOMIC DNA]</scope>
    <source>
        <strain evidence="2">W744_W776</strain>
    </source>
</reference>
<evidence type="ECO:0000256" key="1">
    <source>
        <dbReference type="SAM" id="Phobius"/>
    </source>
</evidence>
<keyword evidence="1" id="KW-0812">Transmembrane</keyword>
<evidence type="ECO:0000313" key="3">
    <source>
        <dbReference type="Proteomes" id="UP000827092"/>
    </source>
</evidence>
<dbReference type="Proteomes" id="UP000827092">
    <property type="component" value="Unassembled WGS sequence"/>
</dbReference>
<keyword evidence="1" id="KW-0472">Membrane</keyword>
<name>A0AAV6VJF8_9ARAC</name>
<dbReference type="EMBL" id="JAFNEN010000073">
    <property type="protein sequence ID" value="KAG8196281.1"/>
    <property type="molecule type" value="Genomic_DNA"/>
</dbReference>
<organism evidence="2 3">
    <name type="scientific">Oedothorax gibbosus</name>
    <dbReference type="NCBI Taxonomy" id="931172"/>
    <lineage>
        <taxon>Eukaryota</taxon>
        <taxon>Metazoa</taxon>
        <taxon>Ecdysozoa</taxon>
        <taxon>Arthropoda</taxon>
        <taxon>Chelicerata</taxon>
        <taxon>Arachnida</taxon>
        <taxon>Araneae</taxon>
        <taxon>Araneomorphae</taxon>
        <taxon>Entelegynae</taxon>
        <taxon>Araneoidea</taxon>
        <taxon>Linyphiidae</taxon>
        <taxon>Erigoninae</taxon>
        <taxon>Oedothorax</taxon>
    </lineage>
</organism>